<dbReference type="PANTHER" id="PTHR38772">
    <property type="match status" value="1"/>
</dbReference>
<accession>A0A1I5PZ13</accession>
<dbReference type="AlphaFoldDB" id="A0A1I5PZ13"/>
<keyword evidence="5" id="KW-1185">Reference proteome</keyword>
<name>A0A1I5PZ13_9GAMM</name>
<evidence type="ECO:0000313" key="4">
    <source>
        <dbReference type="EMBL" id="SFP38921.1"/>
    </source>
</evidence>
<organism evidence="4 5">
    <name type="scientific">Geopseudomonas sagittaria</name>
    <dbReference type="NCBI Taxonomy" id="1135990"/>
    <lineage>
        <taxon>Bacteria</taxon>
        <taxon>Pseudomonadati</taxon>
        <taxon>Pseudomonadota</taxon>
        <taxon>Gammaproteobacteria</taxon>
        <taxon>Pseudomonadales</taxon>
        <taxon>Pseudomonadaceae</taxon>
        <taxon>Geopseudomonas</taxon>
    </lineage>
</organism>
<evidence type="ECO:0000256" key="1">
    <source>
        <dbReference type="ARBA" id="ARBA00004453"/>
    </source>
</evidence>
<comment type="subcellular location">
    <subcellularLocation>
        <location evidence="1">Cytoplasm</location>
        <location evidence="1">Nucleoid</location>
    </subcellularLocation>
</comment>
<proteinExistence type="inferred from homology"/>
<reference evidence="5" key="1">
    <citation type="submission" date="2016-10" db="EMBL/GenBank/DDBJ databases">
        <authorList>
            <person name="Varghese N."/>
            <person name="Submissions S."/>
        </authorList>
    </citation>
    <scope>NUCLEOTIDE SEQUENCE [LARGE SCALE GENOMIC DNA]</scope>
    <source>
        <strain evidence="5">JCM 18195</strain>
    </source>
</reference>
<gene>
    <name evidence="4" type="ORF">SAMN05216229_10294</name>
</gene>
<dbReference type="InterPro" id="IPR007358">
    <property type="entry name" value="Nucleoid_associated_NdpA"/>
</dbReference>
<dbReference type="OrthoDB" id="7540719at2"/>
<dbReference type="Pfam" id="PF04245">
    <property type="entry name" value="NA37"/>
    <property type="match status" value="1"/>
</dbReference>
<dbReference type="PANTHER" id="PTHR38772:SF1">
    <property type="entry name" value="NUCLEOID-ASSOCIATED PROTEIN YEJK"/>
    <property type="match status" value="1"/>
</dbReference>
<keyword evidence="3" id="KW-0963">Cytoplasm</keyword>
<dbReference type="Proteomes" id="UP000243084">
    <property type="component" value="Unassembled WGS sequence"/>
</dbReference>
<sequence>MPEAVNQITDCIVHRLIKEQYQREAAVELRTAPLEANESVQRLIDHLNKLYSGRAGKGYGRFEDNEDEYPTQKYLRQHLVDGETDFLAFSGQLMERLRIEAAKEHLATGGYVLIAKITTETSSYLLVAIVTEVVGSAITEGLDVVDSVHLDMSHLRVAGRIDLTAWQADAERYISFLKGRSDIADYFKLFLGCNDILKPVEETRKLVAALEQFATERNLEGEARDQFLERAYQYLVDLDKNTPVSLEALSNHVWPDEPDTLQQKLADEELGLSDGFVPDRRVARGLVKFEGKTSFWKLSFERSGLRNGHIRYDEEHDTIILSGIPDDLRQELIEERRPDDD</sequence>
<protein>
    <submittedName>
        <fullName evidence="4">Nucleoid-associated protein</fullName>
    </submittedName>
</protein>
<dbReference type="RefSeq" id="WP_092428082.1">
    <property type="nucleotide sequence ID" value="NZ_FOXM01000002.1"/>
</dbReference>
<evidence type="ECO:0000313" key="5">
    <source>
        <dbReference type="Proteomes" id="UP000243084"/>
    </source>
</evidence>
<evidence type="ECO:0000256" key="3">
    <source>
        <dbReference type="ARBA" id="ARBA00022490"/>
    </source>
</evidence>
<dbReference type="GO" id="GO:0009295">
    <property type="term" value="C:nucleoid"/>
    <property type="evidence" value="ECO:0007669"/>
    <property type="project" value="UniProtKB-SubCell"/>
</dbReference>
<evidence type="ECO:0000256" key="2">
    <source>
        <dbReference type="ARBA" id="ARBA00009035"/>
    </source>
</evidence>
<dbReference type="EMBL" id="FOXM01000002">
    <property type="protein sequence ID" value="SFP38921.1"/>
    <property type="molecule type" value="Genomic_DNA"/>
</dbReference>
<comment type="similarity">
    <text evidence="2">Belongs to the YejK family.</text>
</comment>